<dbReference type="Proteomes" id="UP001524587">
    <property type="component" value="Unassembled WGS sequence"/>
</dbReference>
<gene>
    <name evidence="7" type="ORF">NFI95_12865</name>
</gene>
<dbReference type="InterPro" id="IPR007863">
    <property type="entry name" value="Peptidase_M16_C"/>
</dbReference>
<feature type="region of interest" description="Disordered" evidence="3">
    <location>
        <begin position="29"/>
        <end position="71"/>
    </location>
</feature>
<feature type="compositionally biased region" description="Low complexity" evidence="3">
    <location>
        <begin position="29"/>
        <end position="41"/>
    </location>
</feature>
<keyword evidence="2" id="KW-0645">Protease</keyword>
<dbReference type="InterPro" id="IPR011249">
    <property type="entry name" value="Metalloenz_LuxS/M16"/>
</dbReference>
<evidence type="ECO:0000256" key="2">
    <source>
        <dbReference type="ARBA" id="ARBA00023049"/>
    </source>
</evidence>
<evidence type="ECO:0000256" key="4">
    <source>
        <dbReference type="SAM" id="SignalP"/>
    </source>
</evidence>
<dbReference type="InterPro" id="IPR050361">
    <property type="entry name" value="MPP/UQCRC_Complex"/>
</dbReference>
<comment type="similarity">
    <text evidence="1">Belongs to the peptidase M16 family.</text>
</comment>
<keyword evidence="8" id="KW-1185">Reference proteome</keyword>
<name>A0ABT1W8W5_9PROT</name>
<keyword evidence="4" id="KW-0732">Signal</keyword>
<feature type="compositionally biased region" description="Pro residues" evidence="3">
    <location>
        <begin position="52"/>
        <end position="62"/>
    </location>
</feature>
<dbReference type="PANTHER" id="PTHR11851:SF49">
    <property type="entry name" value="MITOCHONDRIAL-PROCESSING PEPTIDASE SUBUNIT ALPHA"/>
    <property type="match status" value="1"/>
</dbReference>
<evidence type="ECO:0000259" key="5">
    <source>
        <dbReference type="Pfam" id="PF00675"/>
    </source>
</evidence>
<evidence type="ECO:0000256" key="1">
    <source>
        <dbReference type="ARBA" id="ARBA00007261"/>
    </source>
</evidence>
<dbReference type="Pfam" id="PF05193">
    <property type="entry name" value="Peptidase_M16_C"/>
    <property type="match status" value="2"/>
</dbReference>
<feature type="domain" description="Peptidase M16 C-terminal" evidence="6">
    <location>
        <begin position="242"/>
        <end position="410"/>
    </location>
</feature>
<sequence>MPLRSNTRPLITGLMLAAMGLAPVTGAWAGDTATPTTPAGPQEVGRNGQPKGPLPAPAPTPAPTTTEHATSADAALRETLPNGLRVVIVPDRLAPVVTTEINYLAGSNDAPAGFPGTAHATEHMMFRGSKGLDKDQLAEIGAKLGGEYNADTTETVTQYFYTAPADDLGVVLRIEALRMNGLSLNEADWDKERGAIEQEVSRDLSSPAYKYLSQLQAIMFAGTPYAHDALGTRPSFDKTDAKLLRHFYETWYAPNNAILVIAGDVDPQAALSQVKQAFGALPRKTLPGHAAFALAPVKAETLNLPTDYPYGIATIAYRMPGSTAKDFAAADILGDVLSSERGAFYGLVPSGDALAAQFLYRPKPAVGFGVAFTAFPRGGDADALLAKMRAVMADVVKNGVPADLVEAAKRREVAQIAERNDSISGLAQSWSNVLAFQGLDSPDALADAYRAVTVADVDRVAREVLNPDHAITAVLTPESSGKPISGKGFGGAESFASPPEKPVPLPEWANAALTALHLPPASPAPVVDTLPNGLRLIVQPEHVTSTVSVYGQIRQAPSLEEPKGQEGVATIVDRMFDYGSEQHDRLAFQAALDAIAADENAGATFTLKVQSAHFPAALSLLAENELHPVFPADAFAVVQKQTAGSLAGLLQSPDYLFGRAMLRGLVPANDPSLRQATPQTVMALTPADATAFYHRAFRPDLTTIVIVGDVTPEQARSEVEKTFGGWKNDGPTPRVDLPPVPLSGPSHAYVPNRSTLQANISLAETLGLKPDQPDHFTLTLGNEILGDGFSSRLYRDLRVKSGYVYSVSSRLNWGRTRSEYGISYGADPDNIAKARALAINDIKAMQNHPVSEDELTRAKASLLRQIPMGRASFDAIGQEYLHLADLGLPLNQPDLAAQHYFTTTAAELQAAFRQWLRPNDLAEVVEGPPDGH</sequence>
<organism evidence="7 8">
    <name type="scientific">Endosaccharibacter trunci</name>
    <dbReference type="NCBI Taxonomy" id="2812733"/>
    <lineage>
        <taxon>Bacteria</taxon>
        <taxon>Pseudomonadati</taxon>
        <taxon>Pseudomonadota</taxon>
        <taxon>Alphaproteobacteria</taxon>
        <taxon>Acetobacterales</taxon>
        <taxon>Acetobacteraceae</taxon>
        <taxon>Endosaccharibacter</taxon>
    </lineage>
</organism>
<dbReference type="EMBL" id="JAMSKV010000011">
    <property type="protein sequence ID" value="MCQ8279334.1"/>
    <property type="molecule type" value="Genomic_DNA"/>
</dbReference>
<evidence type="ECO:0000256" key="3">
    <source>
        <dbReference type="SAM" id="MobiDB-lite"/>
    </source>
</evidence>
<evidence type="ECO:0000313" key="7">
    <source>
        <dbReference type="EMBL" id="MCQ8279334.1"/>
    </source>
</evidence>
<reference evidence="7 8" key="1">
    <citation type="submission" date="2022-06" db="EMBL/GenBank/DDBJ databases">
        <title>Endosaccharibacter gen. nov., sp. nov., endophytic bacteria isolated from sugarcane.</title>
        <authorList>
            <person name="Pitiwittayakul N."/>
            <person name="Yukphan P."/>
            <person name="Charoenyingcharoen P."/>
            <person name="Tanasupawat S."/>
        </authorList>
    </citation>
    <scope>NUCLEOTIDE SEQUENCE [LARGE SCALE GENOMIC DNA]</scope>
    <source>
        <strain evidence="7 8">KSS8</strain>
    </source>
</reference>
<feature type="signal peptide" evidence="4">
    <location>
        <begin position="1"/>
        <end position="29"/>
    </location>
</feature>
<dbReference type="RefSeq" id="WP_422864820.1">
    <property type="nucleotide sequence ID" value="NZ_JAMSKV010000011.1"/>
</dbReference>
<dbReference type="SUPFAM" id="SSF63411">
    <property type="entry name" value="LuxS/MPP-like metallohydrolase"/>
    <property type="match status" value="4"/>
</dbReference>
<feature type="chain" id="PRO_5046113647" evidence="4">
    <location>
        <begin position="30"/>
        <end position="932"/>
    </location>
</feature>
<dbReference type="InterPro" id="IPR011765">
    <property type="entry name" value="Pept_M16_N"/>
</dbReference>
<evidence type="ECO:0000313" key="8">
    <source>
        <dbReference type="Proteomes" id="UP001524587"/>
    </source>
</evidence>
<keyword evidence="2" id="KW-0378">Hydrolase</keyword>
<keyword evidence="2" id="KW-0482">Metalloprotease</keyword>
<feature type="domain" description="Peptidase M16 C-terminal" evidence="6">
    <location>
        <begin position="684"/>
        <end position="862"/>
    </location>
</feature>
<protein>
    <submittedName>
        <fullName evidence="7">Insulinase family protein</fullName>
    </submittedName>
</protein>
<proteinExistence type="inferred from homology"/>
<dbReference type="Pfam" id="PF00675">
    <property type="entry name" value="Peptidase_M16"/>
    <property type="match status" value="1"/>
</dbReference>
<comment type="caution">
    <text evidence="7">The sequence shown here is derived from an EMBL/GenBank/DDBJ whole genome shotgun (WGS) entry which is preliminary data.</text>
</comment>
<dbReference type="Gene3D" id="3.30.830.10">
    <property type="entry name" value="Metalloenzyme, LuxS/M16 peptidase-like"/>
    <property type="match status" value="4"/>
</dbReference>
<evidence type="ECO:0000259" key="6">
    <source>
        <dbReference type="Pfam" id="PF05193"/>
    </source>
</evidence>
<accession>A0ABT1W8W5</accession>
<dbReference type="PANTHER" id="PTHR11851">
    <property type="entry name" value="METALLOPROTEASE"/>
    <property type="match status" value="1"/>
</dbReference>
<feature type="domain" description="Peptidase M16 N-terminal" evidence="5">
    <location>
        <begin position="86"/>
        <end position="232"/>
    </location>
</feature>